<evidence type="ECO:0000313" key="12">
    <source>
        <dbReference type="EMBL" id="TDO20520.1"/>
    </source>
</evidence>
<dbReference type="InterPro" id="IPR036640">
    <property type="entry name" value="ABC1_TM_sf"/>
</dbReference>
<dbReference type="InterPro" id="IPR003439">
    <property type="entry name" value="ABC_transporter-like_ATP-bd"/>
</dbReference>
<dbReference type="GO" id="GO:0016887">
    <property type="term" value="F:ATP hydrolysis activity"/>
    <property type="evidence" value="ECO:0007669"/>
    <property type="project" value="InterPro"/>
</dbReference>
<keyword evidence="13" id="KW-1185">Reference proteome</keyword>
<dbReference type="GO" id="GO:0140359">
    <property type="term" value="F:ABC-type transporter activity"/>
    <property type="evidence" value="ECO:0007669"/>
    <property type="project" value="InterPro"/>
</dbReference>
<dbReference type="EMBL" id="SNWN01000010">
    <property type="protein sequence ID" value="TDO20520.1"/>
    <property type="molecule type" value="Genomic_DNA"/>
</dbReference>
<accession>A0A4R6IE22</accession>
<comment type="caution">
    <text evidence="12">The sequence shown here is derived from an EMBL/GenBank/DDBJ whole genome shotgun (WGS) entry which is preliminary data.</text>
</comment>
<evidence type="ECO:0000313" key="13">
    <source>
        <dbReference type="Proteomes" id="UP000295518"/>
    </source>
</evidence>
<comment type="similarity">
    <text evidence="2">Belongs to the ABC transporter superfamily. ABCC family. Conjugate transporter (TC 3.A.1.208) subfamily.</text>
</comment>
<evidence type="ECO:0000256" key="5">
    <source>
        <dbReference type="ARBA" id="ARBA00022741"/>
    </source>
</evidence>
<feature type="domain" description="ABC transmembrane type-1" evidence="11">
    <location>
        <begin position="30"/>
        <end position="308"/>
    </location>
</feature>
<evidence type="ECO:0000256" key="7">
    <source>
        <dbReference type="ARBA" id="ARBA00022989"/>
    </source>
</evidence>
<protein>
    <submittedName>
        <fullName evidence="12">ABC-type multidrug transport system fused ATPase/permease subunit</fullName>
    </submittedName>
</protein>
<evidence type="ECO:0000259" key="10">
    <source>
        <dbReference type="PROSITE" id="PS50893"/>
    </source>
</evidence>
<dbReference type="OrthoDB" id="400069at2"/>
<dbReference type="InterPro" id="IPR011527">
    <property type="entry name" value="ABC1_TM_dom"/>
</dbReference>
<name>A0A4R6IE22_9MOLU</name>
<dbReference type="GO" id="GO:0005886">
    <property type="term" value="C:plasma membrane"/>
    <property type="evidence" value="ECO:0007669"/>
    <property type="project" value="UniProtKB-SubCell"/>
</dbReference>
<dbReference type="PANTHER" id="PTHR24223:SF456">
    <property type="entry name" value="MULTIDRUG RESISTANCE-ASSOCIATED PROTEIN LETHAL(2)03659"/>
    <property type="match status" value="1"/>
</dbReference>
<proteinExistence type="inferred from homology"/>
<organism evidence="12 13">
    <name type="scientific">Mycoplasma testudineum</name>
    <dbReference type="NCBI Taxonomy" id="244584"/>
    <lineage>
        <taxon>Bacteria</taxon>
        <taxon>Bacillati</taxon>
        <taxon>Mycoplasmatota</taxon>
        <taxon>Mollicutes</taxon>
        <taxon>Mycoplasmataceae</taxon>
        <taxon>Mycoplasma</taxon>
    </lineage>
</organism>
<dbReference type="RefSeq" id="WP_094254523.1">
    <property type="nucleotide sequence ID" value="NZ_NNCE01000002.1"/>
</dbReference>
<keyword evidence="7 9" id="KW-1133">Transmembrane helix</keyword>
<dbReference type="InterPro" id="IPR027417">
    <property type="entry name" value="P-loop_NTPase"/>
</dbReference>
<evidence type="ECO:0000256" key="2">
    <source>
        <dbReference type="ARBA" id="ARBA00009726"/>
    </source>
</evidence>
<evidence type="ECO:0000256" key="4">
    <source>
        <dbReference type="ARBA" id="ARBA00022692"/>
    </source>
</evidence>
<feature type="transmembrane region" description="Helical" evidence="9">
    <location>
        <begin position="20"/>
        <end position="44"/>
    </location>
</feature>
<evidence type="ECO:0000256" key="6">
    <source>
        <dbReference type="ARBA" id="ARBA00022840"/>
    </source>
</evidence>
<dbReference type="SUPFAM" id="SSF52540">
    <property type="entry name" value="P-loop containing nucleoside triphosphate hydrolases"/>
    <property type="match status" value="1"/>
</dbReference>
<feature type="transmembrane region" description="Helical" evidence="9">
    <location>
        <begin position="257"/>
        <end position="273"/>
    </location>
</feature>
<dbReference type="PANTHER" id="PTHR24223">
    <property type="entry name" value="ATP-BINDING CASSETTE SUB-FAMILY C"/>
    <property type="match status" value="1"/>
</dbReference>
<dbReference type="AlphaFoldDB" id="A0A4R6IE22"/>
<feature type="transmembrane region" description="Helical" evidence="9">
    <location>
        <begin position="64"/>
        <end position="86"/>
    </location>
</feature>
<keyword evidence="3" id="KW-0813">Transport</keyword>
<feature type="transmembrane region" description="Helical" evidence="9">
    <location>
        <begin position="136"/>
        <end position="156"/>
    </location>
</feature>
<keyword evidence="5" id="KW-0547">Nucleotide-binding</keyword>
<sequence>MTTLLNFNRPVNYYLKKSTLVAILLIISDIVGTGFLIAGGFYITTLMNMLIINNANQFYLGIPVLAAITVAAIIGLTSKNYLVAVFELKIQKIMRHDLVDFTNHLSYNDQQKIGLEILHNWFNLDIEKLSTNIVKIFNAWTNTLVSLIVTFILFATYPDSNILLAILFVVGVLINLFLPLLLKNLISNRELNVSKTQDKFSQIVSDFIDSLRYLTLNFYVKYASEKICNAISNRNKSYKDLSDSRSYKSTINQLSQFLYELAFYILIIILFLYRDNLSPVIALSSIAIMVTISETFKQAIASTELLSDSLVNYKSNKKIIDKWNTEFENMILDNNFESSQIINSIKFINFSSKFINSSLANPISFELNKDNSKCLILGKNGSGKSTLINTILKINTEYEGTILLNDKDIKKWSQKEILDSLAYTNNINKVFELTIDENISLTENDKVSSEIKKSALINFDEPASNILNLSTGQKQRIDLARNFFRNKNFGIYDEALSNIDEKQRKEIESRILENNDKLVMFISHSIDEQQQNKFNKIIKL</sequence>
<feature type="domain" description="ABC transporter" evidence="10">
    <location>
        <begin position="345"/>
        <end position="539"/>
    </location>
</feature>
<keyword evidence="8 9" id="KW-0472">Membrane</keyword>
<dbReference type="Gene3D" id="3.40.50.300">
    <property type="entry name" value="P-loop containing nucleotide triphosphate hydrolases"/>
    <property type="match status" value="1"/>
</dbReference>
<dbReference type="PROSITE" id="PS50929">
    <property type="entry name" value="ABC_TM1F"/>
    <property type="match status" value="1"/>
</dbReference>
<dbReference type="Proteomes" id="UP000295518">
    <property type="component" value="Unassembled WGS sequence"/>
</dbReference>
<evidence type="ECO:0000256" key="8">
    <source>
        <dbReference type="ARBA" id="ARBA00023136"/>
    </source>
</evidence>
<dbReference type="Gene3D" id="1.20.1560.10">
    <property type="entry name" value="ABC transporter type 1, transmembrane domain"/>
    <property type="match status" value="1"/>
</dbReference>
<gene>
    <name evidence="12" type="ORF">EI74_0355</name>
</gene>
<dbReference type="GO" id="GO:0005524">
    <property type="term" value="F:ATP binding"/>
    <property type="evidence" value="ECO:0007669"/>
    <property type="project" value="UniProtKB-KW"/>
</dbReference>
<evidence type="ECO:0000259" key="11">
    <source>
        <dbReference type="PROSITE" id="PS50929"/>
    </source>
</evidence>
<feature type="transmembrane region" description="Helical" evidence="9">
    <location>
        <begin position="162"/>
        <end position="182"/>
    </location>
</feature>
<comment type="subcellular location">
    <subcellularLocation>
        <location evidence="1">Cell membrane</location>
        <topology evidence="1">Multi-pass membrane protein</topology>
    </subcellularLocation>
</comment>
<evidence type="ECO:0000256" key="3">
    <source>
        <dbReference type="ARBA" id="ARBA00022448"/>
    </source>
</evidence>
<dbReference type="Pfam" id="PF00005">
    <property type="entry name" value="ABC_tran"/>
    <property type="match status" value="1"/>
</dbReference>
<keyword evidence="4 9" id="KW-0812">Transmembrane</keyword>
<dbReference type="InterPro" id="IPR050173">
    <property type="entry name" value="ABC_transporter_C-like"/>
</dbReference>
<reference evidence="12 13" key="1">
    <citation type="submission" date="2019-03" db="EMBL/GenBank/DDBJ databases">
        <title>Genomic Encyclopedia of Archaeal and Bacterial Type Strains, Phase II (KMG-II): from individual species to whole genera.</title>
        <authorList>
            <person name="Goeker M."/>
        </authorList>
    </citation>
    <scope>NUCLEOTIDE SEQUENCE [LARGE SCALE GENOMIC DNA]</scope>
    <source>
        <strain evidence="12 13">ATCC 700618</strain>
    </source>
</reference>
<dbReference type="PROSITE" id="PS50893">
    <property type="entry name" value="ABC_TRANSPORTER_2"/>
    <property type="match status" value="1"/>
</dbReference>
<evidence type="ECO:0000256" key="1">
    <source>
        <dbReference type="ARBA" id="ARBA00004651"/>
    </source>
</evidence>
<dbReference type="SUPFAM" id="SSF90123">
    <property type="entry name" value="ABC transporter transmembrane region"/>
    <property type="match status" value="1"/>
</dbReference>
<keyword evidence="6" id="KW-0067">ATP-binding</keyword>
<evidence type="ECO:0000256" key="9">
    <source>
        <dbReference type="SAM" id="Phobius"/>
    </source>
</evidence>